<feature type="region of interest" description="Disordered" evidence="7">
    <location>
        <begin position="172"/>
        <end position="196"/>
    </location>
</feature>
<dbReference type="InterPro" id="IPR009060">
    <property type="entry name" value="UBA-like_sf"/>
</dbReference>
<dbReference type="STRING" id="215250.A0A316YPK9"/>
<comment type="similarity">
    <text evidence="6">Belongs to the ubiquitin-conjugating enzyme family.</text>
</comment>
<gene>
    <name evidence="9" type="ORF">FA10DRAFT_292117</name>
</gene>
<dbReference type="InterPro" id="IPR000608">
    <property type="entry name" value="UBC"/>
</dbReference>
<evidence type="ECO:0000256" key="1">
    <source>
        <dbReference type="ARBA" id="ARBA00022679"/>
    </source>
</evidence>
<evidence type="ECO:0000313" key="10">
    <source>
        <dbReference type="Proteomes" id="UP000245768"/>
    </source>
</evidence>
<dbReference type="InParanoid" id="A0A316YPK9"/>
<feature type="compositionally biased region" description="Low complexity" evidence="7">
    <location>
        <begin position="184"/>
        <end position="196"/>
    </location>
</feature>
<dbReference type="GO" id="GO:0016740">
    <property type="term" value="F:transferase activity"/>
    <property type="evidence" value="ECO:0007669"/>
    <property type="project" value="UniProtKB-KW"/>
</dbReference>
<name>A0A316YPK9_9BASI</name>
<reference evidence="9 10" key="1">
    <citation type="journal article" date="2018" name="Mol. Biol. Evol.">
        <title>Broad Genomic Sampling Reveals a Smut Pathogenic Ancestry of the Fungal Clade Ustilaginomycotina.</title>
        <authorList>
            <person name="Kijpornyongpan T."/>
            <person name="Mondo S.J."/>
            <person name="Barry K."/>
            <person name="Sandor L."/>
            <person name="Lee J."/>
            <person name="Lipzen A."/>
            <person name="Pangilinan J."/>
            <person name="LaButti K."/>
            <person name="Hainaut M."/>
            <person name="Henrissat B."/>
            <person name="Grigoriev I.V."/>
            <person name="Spatafora J.W."/>
            <person name="Aime M.C."/>
        </authorList>
    </citation>
    <scope>NUCLEOTIDE SEQUENCE [LARGE SCALE GENOMIC DNA]</scope>
    <source>
        <strain evidence="9 10">MCA 4198</strain>
    </source>
</reference>
<dbReference type="PROSITE" id="PS00183">
    <property type="entry name" value="UBC_1"/>
    <property type="match status" value="1"/>
</dbReference>
<dbReference type="GO" id="GO:0005524">
    <property type="term" value="F:ATP binding"/>
    <property type="evidence" value="ECO:0007669"/>
    <property type="project" value="UniProtKB-UniRule"/>
</dbReference>
<dbReference type="FunCoup" id="A0A316YPK9">
    <property type="interactions" value="815"/>
</dbReference>
<feature type="domain" description="UBC core" evidence="8">
    <location>
        <begin position="3"/>
        <end position="169"/>
    </location>
</feature>
<feature type="active site" description="Glycyl thioester intermediate" evidence="5">
    <location>
        <position position="106"/>
    </location>
</feature>
<dbReference type="SMART" id="SM00212">
    <property type="entry name" value="UBCc"/>
    <property type="match status" value="1"/>
</dbReference>
<evidence type="ECO:0000256" key="7">
    <source>
        <dbReference type="SAM" id="MobiDB-lite"/>
    </source>
</evidence>
<dbReference type="EMBL" id="KZ819635">
    <property type="protein sequence ID" value="PWN91171.1"/>
    <property type="molecule type" value="Genomic_DNA"/>
</dbReference>
<organism evidence="9 10">
    <name type="scientific">Acaromyces ingoldii</name>
    <dbReference type="NCBI Taxonomy" id="215250"/>
    <lineage>
        <taxon>Eukaryota</taxon>
        <taxon>Fungi</taxon>
        <taxon>Dikarya</taxon>
        <taxon>Basidiomycota</taxon>
        <taxon>Ustilaginomycotina</taxon>
        <taxon>Exobasidiomycetes</taxon>
        <taxon>Exobasidiales</taxon>
        <taxon>Cryptobasidiaceae</taxon>
        <taxon>Acaromyces</taxon>
    </lineage>
</organism>
<dbReference type="RefSeq" id="XP_025378369.1">
    <property type="nucleotide sequence ID" value="XM_025524387.1"/>
</dbReference>
<dbReference type="InterPro" id="IPR015368">
    <property type="entry name" value="UBA_C_fun"/>
</dbReference>
<dbReference type="Gene3D" id="3.10.110.10">
    <property type="entry name" value="Ubiquitin Conjugating Enzyme"/>
    <property type="match status" value="1"/>
</dbReference>
<dbReference type="Pfam" id="PF00179">
    <property type="entry name" value="UQ_con"/>
    <property type="match status" value="1"/>
</dbReference>
<dbReference type="PANTHER" id="PTHR24068">
    <property type="entry name" value="UBIQUITIN-CONJUGATING ENZYME E2"/>
    <property type="match status" value="1"/>
</dbReference>
<dbReference type="Proteomes" id="UP000245768">
    <property type="component" value="Unassembled WGS sequence"/>
</dbReference>
<dbReference type="SUPFAM" id="SSF54495">
    <property type="entry name" value="UBC-like"/>
    <property type="match status" value="1"/>
</dbReference>
<evidence type="ECO:0000256" key="3">
    <source>
        <dbReference type="ARBA" id="ARBA00022786"/>
    </source>
</evidence>
<keyword evidence="4 6" id="KW-0067">ATP-binding</keyword>
<dbReference type="InterPro" id="IPR023313">
    <property type="entry name" value="UBQ-conjugating_AS"/>
</dbReference>
<dbReference type="Gene3D" id="1.10.8.10">
    <property type="entry name" value="DNA helicase RuvA subunit, C-terminal domain"/>
    <property type="match status" value="1"/>
</dbReference>
<dbReference type="OrthoDB" id="9993688at2759"/>
<dbReference type="PROSITE" id="PS50127">
    <property type="entry name" value="UBC_2"/>
    <property type="match status" value="1"/>
</dbReference>
<evidence type="ECO:0000256" key="5">
    <source>
        <dbReference type="PROSITE-ProRule" id="PRU10133"/>
    </source>
</evidence>
<protein>
    <recommendedName>
        <fullName evidence="8">UBC core domain-containing protein</fullName>
    </recommendedName>
</protein>
<dbReference type="GeneID" id="37046303"/>
<dbReference type="Pfam" id="PF09288">
    <property type="entry name" value="UBA_3"/>
    <property type="match status" value="1"/>
</dbReference>
<dbReference type="SUPFAM" id="SSF46934">
    <property type="entry name" value="UBA-like"/>
    <property type="match status" value="1"/>
</dbReference>
<accession>A0A316YPK9</accession>
<dbReference type="InterPro" id="IPR016135">
    <property type="entry name" value="UBQ-conjugating_enzyme/RWD"/>
</dbReference>
<proteinExistence type="inferred from homology"/>
<evidence type="ECO:0000256" key="4">
    <source>
        <dbReference type="ARBA" id="ARBA00022840"/>
    </source>
</evidence>
<evidence type="ECO:0000259" key="8">
    <source>
        <dbReference type="PROSITE" id="PS50127"/>
    </source>
</evidence>
<keyword evidence="1" id="KW-0808">Transferase</keyword>
<keyword evidence="3 6" id="KW-0833">Ubl conjugation pathway</keyword>
<keyword evidence="10" id="KW-1185">Reference proteome</keyword>
<evidence type="ECO:0000256" key="6">
    <source>
        <dbReference type="RuleBase" id="RU362109"/>
    </source>
</evidence>
<evidence type="ECO:0000256" key="2">
    <source>
        <dbReference type="ARBA" id="ARBA00022741"/>
    </source>
</evidence>
<dbReference type="CDD" id="cd23800">
    <property type="entry name" value="UBCc_UBE2K"/>
    <property type="match status" value="1"/>
</dbReference>
<keyword evidence="2 6" id="KW-0547">Nucleotide-binding</keyword>
<dbReference type="CDD" id="cd14311">
    <property type="entry name" value="UBA_II_E2_UBC1"/>
    <property type="match status" value="1"/>
</dbReference>
<dbReference type="AlphaFoldDB" id="A0A316YPK9"/>
<evidence type="ECO:0000313" key="9">
    <source>
        <dbReference type="EMBL" id="PWN91171.1"/>
    </source>
</evidence>
<sequence>MDPRIRRIKKEIADIQNDKESGLTIDLVDGSMTHLIGTFPGPEGSPYEGGHFEVRRGNRTADEGRGAWLTLQDIDVVEGYPFQPLKMRFLTKVYHPNISSASGAICLDILTTKAWSPVLTLRSTLVSLRSLLCSPEPSDPQDATVASHYKADRKGFEDTAKFWTECYARAKGPQESTSAGGKTGAAPGAAGPDPVLAAGLDGQDVDKFEKLGFPREKVIEALARKNYRGTNKANVSDDAIVEALLA</sequence>